<proteinExistence type="inferred from homology"/>
<dbReference type="GO" id="GO:0050660">
    <property type="term" value="F:flavin adenine dinucleotide binding"/>
    <property type="evidence" value="ECO:0007669"/>
    <property type="project" value="InterPro"/>
</dbReference>
<evidence type="ECO:0000256" key="6">
    <source>
        <dbReference type="ARBA" id="ARBA00023052"/>
    </source>
</evidence>
<evidence type="ECO:0000313" key="12">
    <source>
        <dbReference type="EMBL" id="KAB8079116.1"/>
    </source>
</evidence>
<comment type="similarity">
    <text evidence="3 8">Belongs to the TPP enzyme family.</text>
</comment>
<dbReference type="EC" id="2.2.1.6" evidence="4 8"/>
<dbReference type="InterPro" id="IPR012000">
    <property type="entry name" value="Thiamin_PyroP_enz_cen_dom"/>
</dbReference>
<comment type="cofactor">
    <cofactor evidence="8">
        <name>thiamine diphosphate</name>
        <dbReference type="ChEBI" id="CHEBI:58937"/>
    </cofactor>
    <text evidence="8">Binds 1 thiamine pyrophosphate per subunit.</text>
</comment>
<keyword evidence="8" id="KW-0460">Magnesium</keyword>
<dbReference type="GO" id="GO:0009099">
    <property type="term" value="P:L-valine biosynthetic process"/>
    <property type="evidence" value="ECO:0007669"/>
    <property type="project" value="UniProtKB-UniPathway"/>
</dbReference>
<evidence type="ECO:0000256" key="8">
    <source>
        <dbReference type="RuleBase" id="RU003591"/>
    </source>
</evidence>
<evidence type="ECO:0000256" key="5">
    <source>
        <dbReference type="ARBA" id="ARBA00022605"/>
    </source>
</evidence>
<feature type="domain" description="Thiamine pyrophosphate enzyme N-terminal TPP-binding" evidence="11">
    <location>
        <begin position="10"/>
        <end position="124"/>
    </location>
</feature>
<dbReference type="GO" id="GO:0030976">
    <property type="term" value="F:thiamine pyrophosphate binding"/>
    <property type="evidence" value="ECO:0007669"/>
    <property type="project" value="UniProtKB-UniRule"/>
</dbReference>
<dbReference type="Gene3D" id="3.40.50.1220">
    <property type="entry name" value="TPP-binding domain"/>
    <property type="match status" value="1"/>
</dbReference>
<evidence type="ECO:0000256" key="1">
    <source>
        <dbReference type="ARBA" id="ARBA00004974"/>
    </source>
</evidence>
<accession>A0A5N5XEI3</accession>
<dbReference type="InterPro" id="IPR000399">
    <property type="entry name" value="TPP-bd_CS"/>
</dbReference>
<dbReference type="GO" id="GO:0005739">
    <property type="term" value="C:mitochondrion"/>
    <property type="evidence" value="ECO:0007669"/>
    <property type="project" value="TreeGrafter"/>
</dbReference>
<comment type="cofactor">
    <cofactor evidence="8">
        <name>Mg(2+)</name>
        <dbReference type="ChEBI" id="CHEBI:18420"/>
    </cofactor>
    <text evidence="8">Binds 1 Mg(2+) ion per subunit.</text>
</comment>
<dbReference type="FunFam" id="3.40.50.1220:FF:000008">
    <property type="entry name" value="Acetolactate synthase"/>
    <property type="match status" value="1"/>
</dbReference>
<comment type="catalytic activity">
    <reaction evidence="8">
        <text>2 pyruvate + H(+) = (2S)-2-acetolactate + CO2</text>
        <dbReference type="Rhea" id="RHEA:25249"/>
        <dbReference type="ChEBI" id="CHEBI:15361"/>
        <dbReference type="ChEBI" id="CHEBI:15378"/>
        <dbReference type="ChEBI" id="CHEBI:16526"/>
        <dbReference type="ChEBI" id="CHEBI:58476"/>
        <dbReference type="EC" id="2.2.1.6"/>
    </reaction>
</comment>
<dbReference type="InterPro" id="IPR011766">
    <property type="entry name" value="TPP_enzyme_TPP-bd"/>
</dbReference>
<evidence type="ECO:0000313" key="13">
    <source>
        <dbReference type="Proteomes" id="UP000326565"/>
    </source>
</evidence>
<dbReference type="InterPro" id="IPR029061">
    <property type="entry name" value="THDP-binding"/>
</dbReference>
<dbReference type="SUPFAM" id="SSF52518">
    <property type="entry name" value="Thiamin diphosphate-binding fold (THDP-binding)"/>
    <property type="match status" value="2"/>
</dbReference>
<feature type="domain" description="Thiamine pyrophosphate enzyme central" evidence="9">
    <location>
        <begin position="211"/>
        <end position="346"/>
    </location>
</feature>
<dbReference type="FunFam" id="3.40.50.970:FF:000007">
    <property type="entry name" value="Acetolactate synthase"/>
    <property type="match status" value="1"/>
</dbReference>
<dbReference type="PANTHER" id="PTHR18968:SF13">
    <property type="entry name" value="ACETOLACTATE SYNTHASE CATALYTIC SUBUNIT, MITOCHONDRIAL"/>
    <property type="match status" value="1"/>
</dbReference>
<dbReference type="OrthoDB" id="16262at2759"/>
<dbReference type="Pfam" id="PF02775">
    <property type="entry name" value="TPP_enzyme_C"/>
    <property type="match status" value="1"/>
</dbReference>
<dbReference type="GO" id="GO:0003984">
    <property type="term" value="F:acetolactate synthase activity"/>
    <property type="evidence" value="ECO:0007669"/>
    <property type="project" value="UniProtKB-EC"/>
</dbReference>
<feature type="domain" description="Thiamine pyrophosphate enzyme TPP-binding" evidence="10">
    <location>
        <begin position="410"/>
        <end position="557"/>
    </location>
</feature>
<dbReference type="Proteomes" id="UP000326565">
    <property type="component" value="Unassembled WGS sequence"/>
</dbReference>
<dbReference type="Gene3D" id="3.40.50.970">
    <property type="match status" value="2"/>
</dbReference>
<keyword evidence="5 8" id="KW-0028">Amino-acid biosynthesis</keyword>
<dbReference type="CDD" id="cd07035">
    <property type="entry name" value="TPP_PYR_POX_like"/>
    <property type="match status" value="1"/>
</dbReference>
<evidence type="ECO:0000259" key="10">
    <source>
        <dbReference type="Pfam" id="PF02775"/>
    </source>
</evidence>
<keyword evidence="8" id="KW-0808">Transferase</keyword>
<keyword evidence="6 8" id="KW-0786">Thiamine pyrophosphate</keyword>
<dbReference type="InterPro" id="IPR012001">
    <property type="entry name" value="Thiamin_PyroP_enz_TPP-bd_dom"/>
</dbReference>
<evidence type="ECO:0000259" key="11">
    <source>
        <dbReference type="Pfam" id="PF02776"/>
    </source>
</evidence>
<dbReference type="UniPathway" id="UPA00047">
    <property type="reaction ID" value="UER00055"/>
</dbReference>
<comment type="pathway">
    <text evidence="1 8">Amino-acid biosynthesis; L-isoleucine biosynthesis; L-isoleucine from 2-oxobutanoate: step 1/4.</text>
</comment>
<dbReference type="InterPro" id="IPR012846">
    <property type="entry name" value="Acetolactate_synth_lsu"/>
</dbReference>
<dbReference type="Pfam" id="PF00205">
    <property type="entry name" value="TPP_enzyme_M"/>
    <property type="match status" value="1"/>
</dbReference>
<organism evidence="12 13">
    <name type="scientific">Aspergillus leporis</name>
    <dbReference type="NCBI Taxonomy" id="41062"/>
    <lineage>
        <taxon>Eukaryota</taxon>
        <taxon>Fungi</taxon>
        <taxon>Dikarya</taxon>
        <taxon>Ascomycota</taxon>
        <taxon>Pezizomycotina</taxon>
        <taxon>Eurotiomycetes</taxon>
        <taxon>Eurotiomycetidae</taxon>
        <taxon>Eurotiales</taxon>
        <taxon>Aspergillaceae</taxon>
        <taxon>Aspergillus</taxon>
        <taxon>Aspergillus subgen. Circumdati</taxon>
    </lineage>
</organism>
<evidence type="ECO:0000256" key="2">
    <source>
        <dbReference type="ARBA" id="ARBA00005025"/>
    </source>
</evidence>
<dbReference type="GO" id="GO:0000287">
    <property type="term" value="F:magnesium ion binding"/>
    <property type="evidence" value="ECO:0007669"/>
    <property type="project" value="UniProtKB-UniRule"/>
</dbReference>
<dbReference type="GO" id="GO:0005948">
    <property type="term" value="C:acetolactate synthase complex"/>
    <property type="evidence" value="ECO:0007669"/>
    <property type="project" value="TreeGrafter"/>
</dbReference>
<name>A0A5N5XEI3_9EURO</name>
<keyword evidence="8" id="KW-0479">Metal-binding</keyword>
<dbReference type="InterPro" id="IPR045229">
    <property type="entry name" value="TPP_enz"/>
</dbReference>
<gene>
    <name evidence="12" type="ORF">BDV29DRAFT_201019</name>
</gene>
<dbReference type="NCBIfam" id="TIGR00118">
    <property type="entry name" value="acolac_lg"/>
    <property type="match status" value="1"/>
</dbReference>
<evidence type="ECO:0000256" key="4">
    <source>
        <dbReference type="ARBA" id="ARBA00013145"/>
    </source>
</evidence>
<dbReference type="EMBL" id="ML732153">
    <property type="protein sequence ID" value="KAB8079116.1"/>
    <property type="molecule type" value="Genomic_DNA"/>
</dbReference>
<comment type="pathway">
    <text evidence="2 8">Amino-acid biosynthesis; L-valine biosynthesis; L-valine from pyruvate: step 1/4.</text>
</comment>
<evidence type="ECO:0000256" key="7">
    <source>
        <dbReference type="ARBA" id="ARBA00023304"/>
    </source>
</evidence>
<evidence type="ECO:0000259" key="9">
    <source>
        <dbReference type="Pfam" id="PF00205"/>
    </source>
</evidence>
<dbReference type="UniPathway" id="UPA00049">
    <property type="reaction ID" value="UER00059"/>
</dbReference>
<protein>
    <recommendedName>
        <fullName evidence="4 8">Acetolactate synthase</fullName>
        <ecNumber evidence="4 8">2.2.1.6</ecNumber>
    </recommendedName>
</protein>
<dbReference type="InterPro" id="IPR029035">
    <property type="entry name" value="DHS-like_NAD/FAD-binding_dom"/>
</dbReference>
<dbReference type="SUPFAM" id="SSF52467">
    <property type="entry name" value="DHS-like NAD/FAD-binding domain"/>
    <property type="match status" value="1"/>
</dbReference>
<reference evidence="12 13" key="1">
    <citation type="submission" date="2019-04" db="EMBL/GenBank/DDBJ databases">
        <title>Friends and foes A comparative genomics study of 23 Aspergillus species from section Flavi.</title>
        <authorList>
            <consortium name="DOE Joint Genome Institute"/>
            <person name="Kjaerbolling I."/>
            <person name="Vesth T."/>
            <person name="Frisvad J.C."/>
            <person name="Nybo J.L."/>
            <person name="Theobald S."/>
            <person name="Kildgaard S."/>
            <person name="Isbrandt T."/>
            <person name="Kuo A."/>
            <person name="Sato A."/>
            <person name="Lyhne E.K."/>
            <person name="Kogle M.E."/>
            <person name="Wiebenga A."/>
            <person name="Kun R.S."/>
            <person name="Lubbers R.J."/>
            <person name="Makela M.R."/>
            <person name="Barry K."/>
            <person name="Chovatia M."/>
            <person name="Clum A."/>
            <person name="Daum C."/>
            <person name="Haridas S."/>
            <person name="He G."/>
            <person name="LaButti K."/>
            <person name="Lipzen A."/>
            <person name="Mondo S."/>
            <person name="Riley R."/>
            <person name="Salamov A."/>
            <person name="Simmons B.A."/>
            <person name="Magnuson J.K."/>
            <person name="Henrissat B."/>
            <person name="Mortensen U.H."/>
            <person name="Larsen T.O."/>
            <person name="Devries R.P."/>
            <person name="Grigoriev I.V."/>
            <person name="Machida M."/>
            <person name="Baker S.E."/>
            <person name="Andersen M.R."/>
        </authorList>
    </citation>
    <scope>NUCLEOTIDE SEQUENCE [LARGE SCALE GENOMIC DNA]</scope>
    <source>
        <strain evidence="12 13">CBS 151.66</strain>
    </source>
</reference>
<dbReference type="PROSITE" id="PS00187">
    <property type="entry name" value="TPP_ENZYMES"/>
    <property type="match status" value="1"/>
</dbReference>
<dbReference type="AlphaFoldDB" id="A0A5N5XEI3"/>
<dbReference type="PANTHER" id="PTHR18968">
    <property type="entry name" value="THIAMINE PYROPHOSPHATE ENZYMES"/>
    <property type="match status" value="1"/>
</dbReference>
<dbReference type="GO" id="GO:0009097">
    <property type="term" value="P:isoleucine biosynthetic process"/>
    <property type="evidence" value="ECO:0007669"/>
    <property type="project" value="UniProtKB-UniPathway"/>
</dbReference>
<evidence type="ECO:0000256" key="3">
    <source>
        <dbReference type="ARBA" id="ARBA00007812"/>
    </source>
</evidence>
<sequence length="580" mass="62873">MKRQDLVGQTGGEVLREFLANRGVDHVFGYPGAAVLPIFDGFYKTSLFKFILSRHEQGAGHMAEGYARASGKPGIVLVTSGPGTSNVVTPMMDALLDGIPIVVICGQVATSVQGTAAFQEIDVIPLAKPCTKWCTCVDSIATLPAAIDSAFAYAMDKRPGPVLVAIPKDVGSATFDDKALEESFKVLDASCILRESYSSLTHYIVDIHDQVDRIANIINRSKRPVICAGNGVHNSENGSALLMQVAERAGIPVTTTLLGLGSFDETHDLALHMLGTHGTPYANYTVQNADLLIAVGARLDERAVGKAAAFAPKTRDIIQIDISADTVGKVIKPTELVIGDLSVTLRILLPQLERHHRKDWLAQVQHWKTEHALHKPTIEEHGRYALPQQIMAELDRQTETIKHRTTIATGVGNHQLWAAQRYTWRYSRSLITSGGLGTMGYGLPAAIGAQVVKPDHVVLDVEGDSSLCMTMEELLTASQYHIPVKVIVFNDSQQGMISQAQRSEYNGRECYSRQENPDFVKLAESMGCQARQCPSAVKLSGCIKWLLDSLGPALLDVVIEETELKPIVPGGEALEGIKLG</sequence>
<dbReference type="Pfam" id="PF02776">
    <property type="entry name" value="TPP_enzyme_N"/>
    <property type="match status" value="1"/>
</dbReference>
<keyword evidence="7 8" id="KW-0100">Branched-chain amino acid biosynthesis</keyword>
<keyword evidence="13" id="KW-1185">Reference proteome</keyword>